<dbReference type="InterPro" id="IPR036236">
    <property type="entry name" value="Znf_C2H2_sf"/>
</dbReference>
<name>A0AAN6TMR6_9PEZI</name>
<sequence>MHVRDASGRRVSLLNDDDTSVTSKYQPSYHVNSGYASSSYYSQAPRSASSTPNTPEMLRSDSYDSQMSAEPISPLTPLYEPARYAPRVAEARSPYEDYHVDSQVYAGQKRPVSLIDSRSASYEDDATDNATSSERPGKRFPCRYRDSHGCEKTFTTSGHASRHSKIHTAEKAVPCAFKGCTKKFTRADNMKQHLETHYKDKSRPSLSRPSLSSSERRLSASGKSSSSRTKAPTEAPSIKTTGISASLAASSPLPSPGGVWDLRDLNLPLLSRPSAVHSPRSGLDALALAVACQEGS</sequence>
<dbReference type="PANTHER" id="PTHR19818">
    <property type="entry name" value="ZINC FINGER PROTEIN ZIC AND GLI"/>
    <property type="match status" value="1"/>
</dbReference>
<feature type="region of interest" description="Disordered" evidence="6">
    <location>
        <begin position="1"/>
        <end position="77"/>
    </location>
</feature>
<dbReference type="PROSITE" id="PS00028">
    <property type="entry name" value="ZINC_FINGER_C2H2_1"/>
    <property type="match status" value="1"/>
</dbReference>
<dbReference type="Proteomes" id="UP001302812">
    <property type="component" value="Unassembled WGS sequence"/>
</dbReference>
<evidence type="ECO:0000313" key="9">
    <source>
        <dbReference type="Proteomes" id="UP001302812"/>
    </source>
</evidence>
<accession>A0AAN6TMR6</accession>
<dbReference type="InterPro" id="IPR050329">
    <property type="entry name" value="GLI_C2H2-zinc-finger"/>
</dbReference>
<reference evidence="8" key="2">
    <citation type="submission" date="2023-05" db="EMBL/GenBank/DDBJ databases">
        <authorList>
            <consortium name="Lawrence Berkeley National Laboratory"/>
            <person name="Steindorff A."/>
            <person name="Hensen N."/>
            <person name="Bonometti L."/>
            <person name="Westerberg I."/>
            <person name="Brannstrom I.O."/>
            <person name="Guillou S."/>
            <person name="Cros-Aarteil S."/>
            <person name="Calhoun S."/>
            <person name="Haridas S."/>
            <person name="Kuo A."/>
            <person name="Mondo S."/>
            <person name="Pangilinan J."/>
            <person name="Riley R."/>
            <person name="Labutti K."/>
            <person name="Andreopoulos B."/>
            <person name="Lipzen A."/>
            <person name="Chen C."/>
            <person name="Yanf M."/>
            <person name="Daum C."/>
            <person name="Ng V."/>
            <person name="Clum A."/>
            <person name="Ohm R."/>
            <person name="Martin F."/>
            <person name="Silar P."/>
            <person name="Natvig D."/>
            <person name="Lalanne C."/>
            <person name="Gautier V."/>
            <person name="Ament-Velasquez S.L."/>
            <person name="Kruys A."/>
            <person name="Hutchinson M.I."/>
            <person name="Powell A.J."/>
            <person name="Barry K."/>
            <person name="Miller A.N."/>
            <person name="Grigoriev I.V."/>
            <person name="Debuchy R."/>
            <person name="Gladieux P."/>
            <person name="Thoren M.H."/>
            <person name="Johannesson H."/>
        </authorList>
    </citation>
    <scope>NUCLEOTIDE SEQUENCE</scope>
    <source>
        <strain evidence="8">CBS 508.74</strain>
    </source>
</reference>
<feature type="region of interest" description="Disordered" evidence="6">
    <location>
        <begin position="117"/>
        <end position="142"/>
    </location>
</feature>
<evidence type="ECO:0000259" key="7">
    <source>
        <dbReference type="PROSITE" id="PS50157"/>
    </source>
</evidence>
<dbReference type="GO" id="GO:0005634">
    <property type="term" value="C:nucleus"/>
    <property type="evidence" value="ECO:0007669"/>
    <property type="project" value="UniProtKB-ARBA"/>
</dbReference>
<protein>
    <recommendedName>
        <fullName evidence="7">C2H2-type domain-containing protein</fullName>
    </recommendedName>
</protein>
<feature type="domain" description="C2H2-type" evidence="7">
    <location>
        <begin position="173"/>
        <end position="202"/>
    </location>
</feature>
<keyword evidence="2" id="KW-0677">Repeat</keyword>
<dbReference type="GeneID" id="89940619"/>
<dbReference type="FunFam" id="3.30.160.60:FF:001075">
    <property type="entry name" value="Zinc finger, C2H2-type/integrase, DNA-binding protein"/>
    <property type="match status" value="1"/>
</dbReference>
<dbReference type="SUPFAM" id="SSF57667">
    <property type="entry name" value="beta-beta-alpha zinc fingers"/>
    <property type="match status" value="1"/>
</dbReference>
<evidence type="ECO:0000256" key="6">
    <source>
        <dbReference type="SAM" id="MobiDB-lite"/>
    </source>
</evidence>
<dbReference type="SMART" id="SM00355">
    <property type="entry name" value="ZnF_C2H2"/>
    <property type="match status" value="2"/>
</dbReference>
<keyword evidence="1" id="KW-0479">Metal-binding</keyword>
<keyword evidence="3 5" id="KW-0863">Zinc-finger</keyword>
<dbReference type="Gene3D" id="3.30.160.60">
    <property type="entry name" value="Classic Zinc Finger"/>
    <property type="match status" value="2"/>
</dbReference>
<feature type="domain" description="C2H2-type" evidence="7">
    <location>
        <begin position="140"/>
        <end position="172"/>
    </location>
</feature>
<evidence type="ECO:0000256" key="3">
    <source>
        <dbReference type="ARBA" id="ARBA00022771"/>
    </source>
</evidence>
<dbReference type="PROSITE" id="PS50157">
    <property type="entry name" value="ZINC_FINGER_C2H2_2"/>
    <property type="match status" value="2"/>
</dbReference>
<dbReference type="RefSeq" id="XP_064674944.1">
    <property type="nucleotide sequence ID" value="XM_064816494.1"/>
</dbReference>
<evidence type="ECO:0000256" key="2">
    <source>
        <dbReference type="ARBA" id="ARBA00022737"/>
    </source>
</evidence>
<dbReference type="AlphaFoldDB" id="A0AAN6TMR6"/>
<gene>
    <name evidence="8" type="ORF">N656DRAFT_786143</name>
</gene>
<feature type="compositionally biased region" description="Polar residues" evidence="6">
    <location>
        <begin position="20"/>
        <end position="31"/>
    </location>
</feature>
<dbReference type="GO" id="GO:0000981">
    <property type="term" value="F:DNA-binding transcription factor activity, RNA polymerase II-specific"/>
    <property type="evidence" value="ECO:0007669"/>
    <property type="project" value="TreeGrafter"/>
</dbReference>
<dbReference type="InterPro" id="IPR013087">
    <property type="entry name" value="Znf_C2H2_type"/>
</dbReference>
<keyword evidence="9" id="KW-1185">Reference proteome</keyword>
<evidence type="ECO:0000256" key="1">
    <source>
        <dbReference type="ARBA" id="ARBA00022723"/>
    </source>
</evidence>
<organism evidence="8 9">
    <name type="scientific">Canariomyces notabilis</name>
    <dbReference type="NCBI Taxonomy" id="2074819"/>
    <lineage>
        <taxon>Eukaryota</taxon>
        <taxon>Fungi</taxon>
        <taxon>Dikarya</taxon>
        <taxon>Ascomycota</taxon>
        <taxon>Pezizomycotina</taxon>
        <taxon>Sordariomycetes</taxon>
        <taxon>Sordariomycetidae</taxon>
        <taxon>Sordariales</taxon>
        <taxon>Chaetomiaceae</taxon>
        <taxon>Canariomyces</taxon>
    </lineage>
</organism>
<evidence type="ECO:0000256" key="5">
    <source>
        <dbReference type="PROSITE-ProRule" id="PRU00042"/>
    </source>
</evidence>
<dbReference type="GO" id="GO:0000978">
    <property type="term" value="F:RNA polymerase II cis-regulatory region sequence-specific DNA binding"/>
    <property type="evidence" value="ECO:0007669"/>
    <property type="project" value="TreeGrafter"/>
</dbReference>
<dbReference type="EMBL" id="MU853332">
    <property type="protein sequence ID" value="KAK4117374.1"/>
    <property type="molecule type" value="Genomic_DNA"/>
</dbReference>
<reference evidence="8" key="1">
    <citation type="journal article" date="2023" name="Mol. Phylogenet. Evol.">
        <title>Genome-scale phylogeny and comparative genomics of the fungal order Sordariales.</title>
        <authorList>
            <person name="Hensen N."/>
            <person name="Bonometti L."/>
            <person name="Westerberg I."/>
            <person name="Brannstrom I.O."/>
            <person name="Guillou S."/>
            <person name="Cros-Aarteil S."/>
            <person name="Calhoun S."/>
            <person name="Haridas S."/>
            <person name="Kuo A."/>
            <person name="Mondo S."/>
            <person name="Pangilinan J."/>
            <person name="Riley R."/>
            <person name="LaButti K."/>
            <person name="Andreopoulos B."/>
            <person name="Lipzen A."/>
            <person name="Chen C."/>
            <person name="Yan M."/>
            <person name="Daum C."/>
            <person name="Ng V."/>
            <person name="Clum A."/>
            <person name="Steindorff A."/>
            <person name="Ohm R.A."/>
            <person name="Martin F."/>
            <person name="Silar P."/>
            <person name="Natvig D.O."/>
            <person name="Lalanne C."/>
            <person name="Gautier V."/>
            <person name="Ament-Velasquez S.L."/>
            <person name="Kruys A."/>
            <person name="Hutchinson M.I."/>
            <person name="Powell A.J."/>
            <person name="Barry K."/>
            <person name="Miller A.N."/>
            <person name="Grigoriev I.V."/>
            <person name="Debuchy R."/>
            <person name="Gladieux P."/>
            <person name="Hiltunen Thoren M."/>
            <person name="Johannesson H."/>
        </authorList>
    </citation>
    <scope>NUCLEOTIDE SEQUENCE</scope>
    <source>
        <strain evidence="8">CBS 508.74</strain>
    </source>
</reference>
<proteinExistence type="predicted"/>
<feature type="region of interest" description="Disordered" evidence="6">
    <location>
        <begin position="195"/>
        <end position="252"/>
    </location>
</feature>
<comment type="caution">
    <text evidence="8">The sequence shown here is derived from an EMBL/GenBank/DDBJ whole genome shotgun (WGS) entry which is preliminary data.</text>
</comment>
<evidence type="ECO:0000256" key="4">
    <source>
        <dbReference type="ARBA" id="ARBA00022833"/>
    </source>
</evidence>
<evidence type="ECO:0000313" key="8">
    <source>
        <dbReference type="EMBL" id="KAK4117374.1"/>
    </source>
</evidence>
<dbReference type="PANTHER" id="PTHR19818:SF139">
    <property type="entry name" value="PAIR-RULE PROTEIN ODD-PAIRED"/>
    <property type="match status" value="1"/>
</dbReference>
<dbReference type="GO" id="GO:0008270">
    <property type="term" value="F:zinc ion binding"/>
    <property type="evidence" value="ECO:0007669"/>
    <property type="project" value="UniProtKB-KW"/>
</dbReference>
<dbReference type="GO" id="GO:0045944">
    <property type="term" value="P:positive regulation of transcription by RNA polymerase II"/>
    <property type="evidence" value="ECO:0007669"/>
    <property type="project" value="UniProtKB-ARBA"/>
</dbReference>
<keyword evidence="4" id="KW-0862">Zinc</keyword>
<feature type="compositionally biased region" description="Low complexity" evidence="6">
    <location>
        <begin position="204"/>
        <end position="228"/>
    </location>
</feature>
<feature type="compositionally biased region" description="Low complexity" evidence="6">
    <location>
        <begin position="33"/>
        <end position="50"/>
    </location>
</feature>